<sequence>MENISDDTRAVTVLESKEVEFSVSAKIRTCSKNENRELSLANRSSTVKVGGKEVEWSKIREVFQTMQLQISTPKKGQQESVEGMTKFSWRRGRGRELKNLEFNV</sequence>
<organism evidence="1 2">
    <name type="scientific">Morus notabilis</name>
    <dbReference type="NCBI Taxonomy" id="981085"/>
    <lineage>
        <taxon>Eukaryota</taxon>
        <taxon>Viridiplantae</taxon>
        <taxon>Streptophyta</taxon>
        <taxon>Embryophyta</taxon>
        <taxon>Tracheophyta</taxon>
        <taxon>Spermatophyta</taxon>
        <taxon>Magnoliopsida</taxon>
        <taxon>eudicotyledons</taxon>
        <taxon>Gunneridae</taxon>
        <taxon>Pentapetalae</taxon>
        <taxon>rosids</taxon>
        <taxon>fabids</taxon>
        <taxon>Rosales</taxon>
        <taxon>Moraceae</taxon>
        <taxon>Moreae</taxon>
        <taxon>Morus</taxon>
    </lineage>
</organism>
<accession>W9SI84</accession>
<gene>
    <name evidence="1" type="ORF">L484_014969</name>
</gene>
<name>W9SI84_9ROSA</name>
<dbReference type="EMBL" id="KE346319">
    <property type="protein sequence ID" value="EXC33090.1"/>
    <property type="molecule type" value="Genomic_DNA"/>
</dbReference>
<dbReference type="Proteomes" id="UP000030645">
    <property type="component" value="Unassembled WGS sequence"/>
</dbReference>
<evidence type="ECO:0000313" key="2">
    <source>
        <dbReference type="Proteomes" id="UP000030645"/>
    </source>
</evidence>
<evidence type="ECO:0000313" key="1">
    <source>
        <dbReference type="EMBL" id="EXC33090.1"/>
    </source>
</evidence>
<proteinExistence type="predicted"/>
<protein>
    <submittedName>
        <fullName evidence="1">Uncharacterized protein</fullName>
    </submittedName>
</protein>
<dbReference type="AlphaFoldDB" id="W9SI84"/>
<keyword evidence="2" id="KW-1185">Reference proteome</keyword>
<reference evidence="2" key="1">
    <citation type="submission" date="2013-01" db="EMBL/GenBank/DDBJ databases">
        <title>Draft Genome Sequence of a Mulberry Tree, Morus notabilis C.K. Schneid.</title>
        <authorList>
            <person name="He N."/>
            <person name="Zhao S."/>
        </authorList>
    </citation>
    <scope>NUCLEOTIDE SEQUENCE</scope>
</reference>